<keyword evidence="8 11" id="KW-0175">Coiled coil</keyword>
<gene>
    <name evidence="15" type="ORF">ARB_00220</name>
</gene>
<dbReference type="STRING" id="663331.D4AVK6"/>
<dbReference type="InterPro" id="IPR007667">
    <property type="entry name" value="Hypoxia_induced_domain"/>
</dbReference>
<comment type="subunit">
    <text evidence="4">Associates with the respiratory chain complex III/complex IV supercomplex.</text>
</comment>
<evidence type="ECO:0000256" key="4">
    <source>
        <dbReference type="ARBA" id="ARBA00011565"/>
    </source>
</evidence>
<reference evidence="16" key="1">
    <citation type="journal article" date="2011" name="Genome Biol.">
        <title>Comparative and functional genomics provide insights into the pathogenicity of dermatophytic fungi.</title>
        <authorList>
            <person name="Burmester A."/>
            <person name="Shelest E."/>
            <person name="Gloeckner G."/>
            <person name="Heddergott C."/>
            <person name="Schindler S."/>
            <person name="Staib P."/>
            <person name="Heidel A."/>
            <person name="Felder M."/>
            <person name="Petzold A."/>
            <person name="Szafranski K."/>
            <person name="Feuermann M."/>
            <person name="Pedruzzi I."/>
            <person name="Priebe S."/>
            <person name="Groth M."/>
            <person name="Winkler R."/>
            <person name="Li W."/>
            <person name="Kniemeyer O."/>
            <person name="Schroeckh V."/>
            <person name="Hertweck C."/>
            <person name="Hube B."/>
            <person name="White T.C."/>
            <person name="Platzer M."/>
            <person name="Guthke R."/>
            <person name="Heitman J."/>
            <person name="Woestemeyer J."/>
            <person name="Zipfel P.F."/>
            <person name="Monod M."/>
            <person name="Brakhage A.A."/>
        </authorList>
    </citation>
    <scope>NUCLEOTIDE SEQUENCE [LARGE SCALE GENOMIC DNA]</scope>
    <source>
        <strain evidence="16">ATCC MYA-4681 / CBS 112371</strain>
    </source>
</reference>
<dbReference type="PROSITE" id="PS51503">
    <property type="entry name" value="HIG1"/>
    <property type="match status" value="1"/>
</dbReference>
<feature type="region of interest" description="Disordered" evidence="12">
    <location>
        <begin position="160"/>
        <end position="209"/>
    </location>
</feature>
<dbReference type="KEGG" id="abe:ARB_00220"/>
<dbReference type="eggNOG" id="KOG4431">
    <property type="taxonomic scope" value="Eukaryota"/>
</dbReference>
<evidence type="ECO:0000256" key="13">
    <source>
        <dbReference type="SAM" id="Phobius"/>
    </source>
</evidence>
<evidence type="ECO:0000256" key="5">
    <source>
        <dbReference type="ARBA" id="ARBA00013887"/>
    </source>
</evidence>
<evidence type="ECO:0000256" key="7">
    <source>
        <dbReference type="ARBA" id="ARBA00022989"/>
    </source>
</evidence>
<evidence type="ECO:0000256" key="11">
    <source>
        <dbReference type="SAM" id="Coils"/>
    </source>
</evidence>
<dbReference type="GeneID" id="9519438"/>
<dbReference type="GO" id="GO:0031966">
    <property type="term" value="C:mitochondrial membrane"/>
    <property type="evidence" value="ECO:0007669"/>
    <property type="project" value="UniProtKB-SubCell"/>
</dbReference>
<name>D4AVK6_ARTBC</name>
<keyword evidence="7 13" id="KW-1133">Transmembrane helix</keyword>
<dbReference type="AlphaFoldDB" id="D4AVK6"/>
<feature type="transmembrane region" description="Helical" evidence="13">
    <location>
        <begin position="87"/>
        <end position="106"/>
    </location>
</feature>
<dbReference type="EMBL" id="ABSU01000013">
    <property type="protein sequence ID" value="EFE32762.1"/>
    <property type="molecule type" value="Genomic_DNA"/>
</dbReference>
<dbReference type="HOGENOM" id="CLU_087356_0_2_1"/>
<feature type="coiled-coil region" evidence="11">
    <location>
        <begin position="106"/>
        <end position="142"/>
    </location>
</feature>
<dbReference type="RefSeq" id="XP_003013402.1">
    <property type="nucleotide sequence ID" value="XM_003013356.1"/>
</dbReference>
<dbReference type="GO" id="GO:0097250">
    <property type="term" value="P:mitochondrial respirasome assembly"/>
    <property type="evidence" value="ECO:0007669"/>
    <property type="project" value="TreeGrafter"/>
</dbReference>
<dbReference type="Pfam" id="PF04588">
    <property type="entry name" value="HIG_1_N"/>
    <property type="match status" value="1"/>
</dbReference>
<keyword evidence="10 13" id="KW-0472">Membrane</keyword>
<evidence type="ECO:0000256" key="10">
    <source>
        <dbReference type="ARBA" id="ARBA00023136"/>
    </source>
</evidence>
<evidence type="ECO:0000256" key="2">
    <source>
        <dbReference type="ARBA" id="ARBA00004325"/>
    </source>
</evidence>
<feature type="domain" description="HIG1" evidence="14">
    <location>
        <begin position="6"/>
        <end position="117"/>
    </location>
</feature>
<evidence type="ECO:0000256" key="8">
    <source>
        <dbReference type="ARBA" id="ARBA00023054"/>
    </source>
</evidence>
<evidence type="ECO:0000313" key="16">
    <source>
        <dbReference type="Proteomes" id="UP000008866"/>
    </source>
</evidence>
<evidence type="ECO:0000256" key="1">
    <source>
        <dbReference type="ARBA" id="ARBA00002584"/>
    </source>
</evidence>
<evidence type="ECO:0000313" key="15">
    <source>
        <dbReference type="EMBL" id="EFE32762.1"/>
    </source>
</evidence>
<dbReference type="PANTHER" id="PTHR12297:SF3">
    <property type="entry name" value="HIG1 DOMAIN FAMILY MEMBER 1A"/>
    <property type="match status" value="1"/>
</dbReference>
<keyword evidence="6 13" id="KW-0812">Transmembrane</keyword>
<dbReference type="Proteomes" id="UP000008866">
    <property type="component" value="Unassembled WGS sequence"/>
</dbReference>
<evidence type="ECO:0000256" key="9">
    <source>
        <dbReference type="ARBA" id="ARBA00023128"/>
    </source>
</evidence>
<feature type="compositionally biased region" description="Basic and acidic residues" evidence="12">
    <location>
        <begin position="181"/>
        <end position="191"/>
    </location>
</feature>
<evidence type="ECO:0000256" key="6">
    <source>
        <dbReference type="ARBA" id="ARBA00022692"/>
    </source>
</evidence>
<protein>
    <recommendedName>
        <fullName evidence="5">Respiratory supercomplex factor 1, mitochondrial</fullName>
    </recommendedName>
</protein>
<comment type="function">
    <text evidence="1">Cytochrome c oxidase subunit which plays a role in assembly of respiratory supercomplexes.</text>
</comment>
<dbReference type="Gene3D" id="6.10.140.1320">
    <property type="match status" value="1"/>
</dbReference>
<comment type="subcellular location">
    <subcellularLocation>
        <location evidence="2">Mitochondrion membrane</location>
    </subcellularLocation>
</comment>
<organism evidence="15 16">
    <name type="scientific">Arthroderma benhamiae (strain ATCC MYA-4681 / CBS 112371)</name>
    <name type="common">Trichophyton mentagrophytes</name>
    <dbReference type="NCBI Taxonomy" id="663331"/>
    <lineage>
        <taxon>Eukaryota</taxon>
        <taxon>Fungi</taxon>
        <taxon>Dikarya</taxon>
        <taxon>Ascomycota</taxon>
        <taxon>Pezizomycotina</taxon>
        <taxon>Eurotiomycetes</taxon>
        <taxon>Eurotiomycetidae</taxon>
        <taxon>Onygenales</taxon>
        <taxon>Arthrodermataceae</taxon>
        <taxon>Trichophyton</taxon>
    </lineage>
</organism>
<keyword evidence="9" id="KW-0496">Mitochondrion</keyword>
<evidence type="ECO:0000259" key="14">
    <source>
        <dbReference type="PROSITE" id="PS51503"/>
    </source>
</evidence>
<accession>D4AVK6</accession>
<keyword evidence="16" id="KW-1185">Reference proteome</keyword>
<dbReference type="PANTHER" id="PTHR12297">
    <property type="entry name" value="HYPOXIA-INDUCBILE GENE 1 HIG1 -RELATED"/>
    <property type="match status" value="1"/>
</dbReference>
<proteinExistence type="inferred from homology"/>
<comment type="caution">
    <text evidence="15">The sequence shown here is derived from an EMBL/GenBank/DDBJ whole genome shotgun (WGS) entry which is preliminary data.</text>
</comment>
<feature type="transmembrane region" description="Helical" evidence="13">
    <location>
        <begin position="45"/>
        <end position="67"/>
    </location>
</feature>
<sequence>MSDKPLPSSFDDDPDFFQDNAWKKLGRRLKEEPLVPLGESSLSFALLYMDYAESILYGIGATCYALFRAYRSMKMGDSVQVNRMFRARIYAQAFTLLAVCAGSVYYKTERDQRKQLEKAMDLKKQQAKRDAWLKELEIREQEDKDWQSRHATIEQAAKGVEVKPFVADSAPDAAGGDTSEEPAKESGDKKGGSSGGVLSAVKNLSWGSK</sequence>
<comment type="similarity">
    <text evidence="3">Belongs to the RCF1 family.</text>
</comment>
<dbReference type="InterPro" id="IPR050355">
    <property type="entry name" value="RCF1"/>
</dbReference>
<evidence type="ECO:0000256" key="12">
    <source>
        <dbReference type="SAM" id="MobiDB-lite"/>
    </source>
</evidence>
<dbReference type="OMA" id="QRWIREL"/>
<evidence type="ECO:0000256" key="3">
    <source>
        <dbReference type="ARBA" id="ARBA00009366"/>
    </source>
</evidence>